<comment type="function">
    <text evidence="4">Part of the outer membrane protein assembly complex, which is involved in assembly and insertion of beta-barrel proteins into the outer membrane. Constitutes, with BamA, the core component of the assembly machinery.</text>
</comment>
<protein>
    <recommendedName>
        <fullName evidence="4">Outer membrane protein assembly factor BamD</fullName>
    </recommendedName>
</protein>
<proteinExistence type="inferred from homology"/>
<evidence type="ECO:0000259" key="5">
    <source>
        <dbReference type="Pfam" id="PF13525"/>
    </source>
</evidence>
<dbReference type="Proteomes" id="UP000298745">
    <property type="component" value="Chromosome"/>
</dbReference>
<dbReference type="Pfam" id="PF13525">
    <property type="entry name" value="YfiO"/>
    <property type="match status" value="1"/>
</dbReference>
<keyword evidence="2 4" id="KW-0472">Membrane</keyword>
<organism evidence="6 7">
    <name type="scientific">Buchnera aphidicola</name>
    <name type="common">Macrosiphoniella sanborni</name>
    <dbReference type="NCBI Taxonomy" id="1241865"/>
    <lineage>
        <taxon>Bacteria</taxon>
        <taxon>Pseudomonadati</taxon>
        <taxon>Pseudomonadota</taxon>
        <taxon>Gammaproteobacteria</taxon>
        <taxon>Enterobacterales</taxon>
        <taxon>Erwiniaceae</taxon>
        <taxon>Buchnera</taxon>
    </lineage>
</organism>
<dbReference type="EMBL" id="CP034864">
    <property type="protein sequence ID" value="QCI23927.1"/>
    <property type="molecule type" value="Genomic_DNA"/>
</dbReference>
<dbReference type="OrthoDB" id="9779191at2"/>
<dbReference type="NCBIfam" id="TIGR03302">
    <property type="entry name" value="OM_YfiO"/>
    <property type="match status" value="1"/>
</dbReference>
<dbReference type="GO" id="GO:0043165">
    <property type="term" value="P:Gram-negative-bacterium-type cell outer membrane assembly"/>
    <property type="evidence" value="ECO:0007669"/>
    <property type="project" value="UniProtKB-UniRule"/>
</dbReference>
<reference evidence="6 7" key="2">
    <citation type="submission" date="2019-05" db="EMBL/GenBank/DDBJ databases">
        <title>Genome evolution of the obligate endosymbiont Buchnera aphidicola.</title>
        <authorList>
            <person name="Moran N.A."/>
        </authorList>
    </citation>
    <scope>NUCLEOTIDE SEQUENCE [LARGE SCALE GENOMIC DNA]</scope>
    <source>
        <strain evidence="6 7">Msa</strain>
    </source>
</reference>
<accession>A0A4D6Y3R9</accession>
<dbReference type="InterPro" id="IPR039565">
    <property type="entry name" value="BamD-like"/>
</dbReference>
<sequence length="244" mass="29757">MKRKKNIIFIFIILCLNFIVNCKAFNHNSFIETFILYEKSKKELKNERFNNVIFILEKIKKNNITYFNDDKIRIDLIYAYYKTNNFDMALKNIQQFIYIYPHHPHIDYVSYIKCLINIHLDQNTFFKILFKYYHNNDLNHAKNTFFQLKQFINKYPHSLYIPNAKKHLLCLKYRLSEYELNILKFYFFQKEYMAVINRGEEILQKYSETESARKALIYMEKSYNSLKIFDKAKKISKIISLNTV</sequence>
<dbReference type="GO" id="GO:0009279">
    <property type="term" value="C:cell outer membrane"/>
    <property type="evidence" value="ECO:0007669"/>
    <property type="project" value="UniProtKB-SubCell"/>
</dbReference>
<evidence type="ECO:0000256" key="2">
    <source>
        <dbReference type="ARBA" id="ARBA00023136"/>
    </source>
</evidence>
<dbReference type="InterPro" id="IPR011990">
    <property type="entry name" value="TPR-like_helical_dom_sf"/>
</dbReference>
<comment type="subunit">
    <text evidence="4">Part of the Bam complex, which is composed of the outer membrane protein BamA, and four lipoproteins BamB, BamC, BamD and BamE.</text>
</comment>
<dbReference type="HAMAP" id="MF_00922">
    <property type="entry name" value="OM_assembly_BamD"/>
    <property type="match status" value="1"/>
</dbReference>
<reference evidence="6 7" key="1">
    <citation type="submission" date="2018-12" db="EMBL/GenBank/DDBJ databases">
        <authorList>
            <person name="Chong R.A."/>
        </authorList>
    </citation>
    <scope>NUCLEOTIDE SEQUENCE [LARGE SCALE GENOMIC DNA]</scope>
    <source>
        <strain evidence="6 7">Msa</strain>
    </source>
</reference>
<evidence type="ECO:0000313" key="6">
    <source>
        <dbReference type="EMBL" id="QCI23927.1"/>
    </source>
</evidence>
<gene>
    <name evidence="4" type="primary">bamD</name>
    <name evidence="6" type="ORF">D9V74_01895</name>
</gene>
<evidence type="ECO:0000256" key="3">
    <source>
        <dbReference type="ARBA" id="ARBA00023237"/>
    </source>
</evidence>
<evidence type="ECO:0000313" key="7">
    <source>
        <dbReference type="Proteomes" id="UP000298745"/>
    </source>
</evidence>
<comment type="subcellular location">
    <subcellularLocation>
        <location evidence="4">Cell outer membrane</location>
    </subcellularLocation>
</comment>
<keyword evidence="3 4" id="KW-0998">Cell outer membrane</keyword>
<dbReference type="CDD" id="cd15830">
    <property type="entry name" value="BamD"/>
    <property type="match status" value="1"/>
</dbReference>
<dbReference type="RefSeq" id="WP_158362781.1">
    <property type="nucleotide sequence ID" value="NZ_CP034864.1"/>
</dbReference>
<name>A0A4D6Y3R9_9GAMM</name>
<dbReference type="Gene3D" id="1.25.40.10">
    <property type="entry name" value="Tetratricopeptide repeat domain"/>
    <property type="match status" value="1"/>
</dbReference>
<dbReference type="AlphaFoldDB" id="A0A4D6Y3R9"/>
<dbReference type="GO" id="GO:0051205">
    <property type="term" value="P:protein insertion into membrane"/>
    <property type="evidence" value="ECO:0007669"/>
    <property type="project" value="UniProtKB-UniRule"/>
</dbReference>
<comment type="similarity">
    <text evidence="4">Belongs to the BamD family.</text>
</comment>
<evidence type="ECO:0000256" key="4">
    <source>
        <dbReference type="HAMAP-Rule" id="MF_00922"/>
    </source>
</evidence>
<dbReference type="InterPro" id="IPR017689">
    <property type="entry name" value="BamD"/>
</dbReference>
<keyword evidence="1 4" id="KW-0732">Signal</keyword>
<feature type="domain" description="Outer membrane lipoprotein BamD-like" evidence="5">
    <location>
        <begin position="36"/>
        <end position="235"/>
    </location>
</feature>
<evidence type="ECO:0000256" key="1">
    <source>
        <dbReference type="ARBA" id="ARBA00022729"/>
    </source>
</evidence>